<dbReference type="EMBL" id="ACUX02000004">
    <property type="protein sequence ID" value="EEZ62181.1"/>
    <property type="molecule type" value="Genomic_DNA"/>
</dbReference>
<dbReference type="GO" id="GO:0051539">
    <property type="term" value="F:4 iron, 4 sulfur cluster binding"/>
    <property type="evidence" value="ECO:0007669"/>
    <property type="project" value="UniProtKB-UniRule"/>
</dbReference>
<keyword evidence="3" id="KW-0004">4Fe-4S</keyword>
<evidence type="ECO:0000313" key="5">
    <source>
        <dbReference type="EMBL" id="EEZ62181.1"/>
    </source>
</evidence>
<proteinExistence type="inferred from homology"/>
<reference evidence="5" key="1">
    <citation type="submission" date="2009-10" db="EMBL/GenBank/DDBJ databases">
        <authorList>
            <person name="Weinstock G."/>
            <person name="Sodergren E."/>
            <person name="Clifton S."/>
            <person name="Fulton L."/>
            <person name="Fulton B."/>
            <person name="Courtney L."/>
            <person name="Fronick C."/>
            <person name="Harrison M."/>
            <person name="Strong C."/>
            <person name="Farmer C."/>
            <person name="Delahaunty K."/>
            <person name="Markovic C."/>
            <person name="Hall O."/>
            <person name="Minx P."/>
            <person name="Tomlinson C."/>
            <person name="Mitreva M."/>
            <person name="Nelson J."/>
            <person name="Hou S."/>
            <person name="Wollam A."/>
            <person name="Pepin K.H."/>
            <person name="Johnson M."/>
            <person name="Bhonagiri V."/>
            <person name="Nash W.E."/>
            <person name="Warren W."/>
            <person name="Chinwalla A."/>
            <person name="Mardis E.R."/>
            <person name="Wilson R.K."/>
        </authorList>
    </citation>
    <scope>NUCLEOTIDE SEQUENCE [LARGE SCALE GENOMIC DNA]</scope>
    <source>
        <strain evidence="5">ATCC 700122</strain>
    </source>
</reference>
<dbReference type="SUPFAM" id="SSF102114">
    <property type="entry name" value="Radical SAM enzymes"/>
    <property type="match status" value="1"/>
</dbReference>
<dbReference type="GO" id="GO:0006779">
    <property type="term" value="P:porphyrin-containing compound biosynthetic process"/>
    <property type="evidence" value="ECO:0007669"/>
    <property type="project" value="InterPro"/>
</dbReference>
<dbReference type="InterPro" id="IPR004559">
    <property type="entry name" value="HemW-like"/>
</dbReference>
<dbReference type="PANTHER" id="PTHR13932:SF5">
    <property type="entry name" value="RADICAL S-ADENOSYL METHIONINE DOMAIN-CONTAINING PROTEIN 1, MITOCHONDRIAL"/>
    <property type="match status" value="1"/>
</dbReference>
<keyword evidence="3" id="KW-0479">Metal-binding</keyword>
<dbReference type="Pfam" id="PF04055">
    <property type="entry name" value="Radical_SAM"/>
    <property type="match status" value="1"/>
</dbReference>
<keyword evidence="3" id="KW-0143">Chaperone</keyword>
<organism evidence="5 6">
    <name type="scientific">Slackia exigua (strain ATCC 700122 / DSM 15923 / CIP 105133 / JCM 11022 / KCTC 5966 / S-7)</name>
    <dbReference type="NCBI Taxonomy" id="649764"/>
    <lineage>
        <taxon>Bacteria</taxon>
        <taxon>Bacillati</taxon>
        <taxon>Actinomycetota</taxon>
        <taxon>Coriobacteriia</taxon>
        <taxon>Eggerthellales</taxon>
        <taxon>Eggerthellaceae</taxon>
        <taxon>Slackia</taxon>
    </lineage>
</organism>
<dbReference type="eggNOG" id="COG0635">
    <property type="taxonomic scope" value="Bacteria"/>
</dbReference>
<protein>
    <recommendedName>
        <fullName evidence="2 3">Heme chaperone HemW</fullName>
    </recommendedName>
</protein>
<dbReference type="InterPro" id="IPR058240">
    <property type="entry name" value="rSAM_sf"/>
</dbReference>
<dbReference type="SFLD" id="SFLDF00562">
    <property type="entry name" value="HemN-like__clustered_with_heat"/>
    <property type="match status" value="1"/>
</dbReference>
<evidence type="ECO:0000313" key="6">
    <source>
        <dbReference type="Proteomes" id="UP000006001"/>
    </source>
</evidence>
<evidence type="ECO:0000256" key="3">
    <source>
        <dbReference type="RuleBase" id="RU364116"/>
    </source>
</evidence>
<comment type="function">
    <text evidence="3">Probably acts as a heme chaperone, transferring heme to an unknown acceptor. Binds one molecule of heme per monomer, possibly covalently. Binds 1 [4Fe-4S] cluster. The cluster is coordinated with 3 cysteines and an exchangeable S-adenosyl-L-methionine.</text>
</comment>
<dbReference type="InterPro" id="IPR034505">
    <property type="entry name" value="Coproporphyrinogen-III_oxidase"/>
</dbReference>
<dbReference type="OrthoDB" id="9808022at2"/>
<dbReference type="PROSITE" id="PS51918">
    <property type="entry name" value="RADICAL_SAM"/>
    <property type="match status" value="1"/>
</dbReference>
<dbReference type="GO" id="GO:0046872">
    <property type="term" value="F:metal ion binding"/>
    <property type="evidence" value="ECO:0007669"/>
    <property type="project" value="UniProtKB-UniRule"/>
</dbReference>
<keyword evidence="3" id="KW-0411">Iron-sulfur</keyword>
<keyword evidence="3" id="KW-0408">Iron</keyword>
<evidence type="ECO:0000256" key="2">
    <source>
        <dbReference type="ARBA" id="ARBA00017228"/>
    </source>
</evidence>
<dbReference type="GeneID" id="85006933"/>
<comment type="subcellular location">
    <subcellularLocation>
        <location evidence="3">Cytoplasm</location>
    </subcellularLocation>
</comment>
<sequence length="371" mass="41240">MIEHDPYRALYIHIPFCAHRCAYCDFATSAVPGDAAEVGEYIERLILDIRRASKAGDLASIETVYIGGGTPSHVGSKHLSNLLYTLGVSMNLTTEVECSMEANPESLTPELVRDIYALGVNRLSIGVQSFDDGILRTVDRVHDGQAARAAVAMARERFDNVSIDLMCGIPGQTPDMFLSDVSEAVRLGVAHVSVYPLSIEEGTPFDRLVEEGRMRDANQDEEALMMGMAPNVLEPEGFHRYEVASYARDGFECRHNKAYWTGVPYLGLGVSAVTMDQDASHRVRVQDGAVVDELDRRQMVVEDLMMRMRMAQGVSEEELRAAALLVPRALEVFHSLVRDRLVRKEEGRYRPTLGGWLLGNEVYGRIYELAP</sequence>
<dbReference type="NCBIfam" id="TIGR00539">
    <property type="entry name" value="hemN_rel"/>
    <property type="match status" value="1"/>
</dbReference>
<dbReference type="CDD" id="cd01335">
    <property type="entry name" value="Radical_SAM"/>
    <property type="match status" value="1"/>
</dbReference>
<evidence type="ECO:0000256" key="1">
    <source>
        <dbReference type="ARBA" id="ARBA00006100"/>
    </source>
</evidence>
<evidence type="ECO:0000259" key="4">
    <source>
        <dbReference type="PROSITE" id="PS51918"/>
    </source>
</evidence>
<keyword evidence="6" id="KW-1185">Reference proteome</keyword>
<dbReference type="HOGENOM" id="CLU_027579_2_0_11"/>
<dbReference type="RefSeq" id="WP_006361521.1">
    <property type="nucleotide sequence ID" value="NZ_GG700630.1"/>
</dbReference>
<dbReference type="GO" id="GO:0004109">
    <property type="term" value="F:coproporphyrinogen oxidase activity"/>
    <property type="evidence" value="ECO:0007669"/>
    <property type="project" value="InterPro"/>
</dbReference>
<dbReference type="SMART" id="SM00729">
    <property type="entry name" value="Elp3"/>
    <property type="match status" value="1"/>
</dbReference>
<dbReference type="SFLD" id="SFLDG01065">
    <property type="entry name" value="anaerobic_coproporphyrinogen-I"/>
    <property type="match status" value="1"/>
</dbReference>
<dbReference type="SFLD" id="SFLDG01082">
    <property type="entry name" value="B12-binding_domain_containing"/>
    <property type="match status" value="1"/>
</dbReference>
<accession>D0WEP3</accession>
<dbReference type="Gene3D" id="3.80.30.20">
    <property type="entry name" value="tm_1862 like domain"/>
    <property type="match status" value="1"/>
</dbReference>
<name>D0WEP3_SLAES</name>
<dbReference type="STRING" id="649764.HMPREF0762_00273"/>
<dbReference type="InterPro" id="IPR006638">
    <property type="entry name" value="Elp3/MiaA/NifB-like_rSAM"/>
</dbReference>
<dbReference type="GO" id="GO:0005737">
    <property type="term" value="C:cytoplasm"/>
    <property type="evidence" value="ECO:0007669"/>
    <property type="project" value="UniProtKB-SubCell"/>
</dbReference>
<dbReference type="InterPro" id="IPR023404">
    <property type="entry name" value="rSAM_horseshoe"/>
</dbReference>
<comment type="similarity">
    <text evidence="1">Belongs to the anaerobic coproporphyrinogen-III oxidase family. HemW subfamily.</text>
</comment>
<keyword evidence="3" id="KW-0949">S-adenosyl-L-methionine</keyword>
<dbReference type="AlphaFoldDB" id="D0WEP3"/>
<dbReference type="Proteomes" id="UP000006001">
    <property type="component" value="Unassembled WGS sequence"/>
</dbReference>
<comment type="caution">
    <text evidence="5">The sequence shown here is derived from an EMBL/GenBank/DDBJ whole genome shotgun (WGS) entry which is preliminary data.</text>
</comment>
<feature type="domain" description="Radical SAM core" evidence="4">
    <location>
        <begin position="2"/>
        <end position="236"/>
    </location>
</feature>
<keyword evidence="5" id="KW-0560">Oxidoreductase</keyword>
<dbReference type="SFLD" id="SFLDS00029">
    <property type="entry name" value="Radical_SAM"/>
    <property type="match status" value="1"/>
</dbReference>
<keyword evidence="3" id="KW-0349">Heme</keyword>
<dbReference type="PANTHER" id="PTHR13932">
    <property type="entry name" value="COPROPORPHYRINIGEN III OXIDASE"/>
    <property type="match status" value="1"/>
</dbReference>
<dbReference type="InterPro" id="IPR007197">
    <property type="entry name" value="rSAM"/>
</dbReference>
<keyword evidence="3" id="KW-0963">Cytoplasm</keyword>
<gene>
    <name evidence="5" type="ORF">HMPREF0762_00273</name>
</gene>